<dbReference type="Gene3D" id="3.10.170.10">
    <property type="match status" value="1"/>
</dbReference>
<dbReference type="GO" id="GO:0005615">
    <property type="term" value="C:extracellular space"/>
    <property type="evidence" value="ECO:0007669"/>
    <property type="project" value="InterPro"/>
</dbReference>
<evidence type="ECO:0000256" key="9">
    <source>
        <dbReference type="ARBA" id="ARBA00023049"/>
    </source>
</evidence>
<dbReference type="InterPro" id="IPR027268">
    <property type="entry name" value="Peptidase_M4/M1_CTD_sf"/>
</dbReference>
<dbReference type="GO" id="GO:0006508">
    <property type="term" value="P:proteolysis"/>
    <property type="evidence" value="ECO:0007669"/>
    <property type="project" value="UniProtKB-KW"/>
</dbReference>
<evidence type="ECO:0000256" key="2">
    <source>
        <dbReference type="ARBA" id="ARBA00004613"/>
    </source>
</evidence>
<evidence type="ECO:0000313" key="14">
    <source>
        <dbReference type="EMBL" id="QNP50293.1"/>
    </source>
</evidence>
<keyword evidence="10" id="KW-0865">Zymogen</keyword>
<evidence type="ECO:0000259" key="13">
    <source>
        <dbReference type="Pfam" id="PF18203"/>
    </source>
</evidence>
<keyword evidence="4" id="KW-0964">Secreted</keyword>
<dbReference type="InterPro" id="IPR026442">
    <property type="entry name" value="IPTL_CTERM"/>
</dbReference>
<evidence type="ECO:0000256" key="4">
    <source>
        <dbReference type="ARBA" id="ARBA00022525"/>
    </source>
</evidence>
<evidence type="ECO:0000256" key="7">
    <source>
        <dbReference type="ARBA" id="ARBA00022801"/>
    </source>
</evidence>
<keyword evidence="6" id="KW-0479">Metal-binding</keyword>
<sequence length="816" mass="86543">MGGQQHSPAPLVHLRQQRAGLGGREKPDGFAGAPFANIASCPENSRSVDGDFFACSSTDAFDYGYDPSADAVRNQGQASTSVANLFYMVNWLHDWFYDAGFDEASGNAQARNFGRGGIEGDPIDAWALAYSVRNNASMATPADGASPNMRMYVFDKGGPTRSAALDNTIVAHEWGHYLTRRLIGNANGLTTRLGAGLGEGWGDFVAQLVTVTDKDRAKPGNAQFQGAYAQGAYANADSVNPAVDGSNTAYFGSRRYPYSTDMAKNPLTFKHIQDGEPLPANVPVNHALIQHTAGTGFGNAEIHNVGEVWATMLWECYASILNQREFADAQQRMKNYFVTSLKLTPVNPTFTEARDAVLASMAASDSQDYASCLGAFAKRGAGLDALAPDRVSINLQGVVESYNAGPLLLVDDLRVSTSVGGAMRCDADDLLDNGETAMLTFNLVNRGNTEISGISLAFQSDQAQIAFPKGASLDLPDAIAPGKSLAMRVPMTLAGMTSFANAQIGVNVRLANELASARGQTVSAWINADIAGASSTDDPVRVWPGAMNLENSQWAVAGDNAGEHWYQVSVPDQTLLTTMYTPEIKASSDTDLILSFDQDYAFAADETNGGQLIVSLPHSLDVGVAAEIVPYTGRIWWTRQGALPNANPLRNQPAFTGRSNGWKRNVTVNFGREYAGKLLRIGWRVGSTANANPDAAQFWRVDNIRFSGVDNRPFASIVAQAGQCAHPLMQVDAVPPPAAPADGSAAAGVASGAVAATEPPKPAATAQTQGDTKALAPTAIPTLSHAGYVLLSILLGGLGHACLGRRSARQKTDRRT</sequence>
<protein>
    <submittedName>
        <fullName evidence="14">IPTL-CTERM sorting domain-containing protein</fullName>
    </submittedName>
</protein>
<proteinExistence type="inferred from homology"/>
<feature type="compositionally biased region" description="Low complexity" evidence="11">
    <location>
        <begin position="750"/>
        <end position="768"/>
    </location>
</feature>
<keyword evidence="7" id="KW-0378">Hydrolase</keyword>
<dbReference type="EMBL" id="CP060783">
    <property type="protein sequence ID" value="QNP50293.1"/>
    <property type="molecule type" value="Genomic_DNA"/>
</dbReference>
<dbReference type="SUPFAM" id="SSF55486">
    <property type="entry name" value="Metalloproteases ('zincins'), catalytic domain"/>
    <property type="match status" value="1"/>
</dbReference>
<dbReference type="Pfam" id="PF02128">
    <property type="entry name" value="Peptidase_M36"/>
    <property type="match status" value="1"/>
</dbReference>
<dbReference type="Pfam" id="PF18203">
    <property type="entry name" value="IPTL-CTERM"/>
    <property type="match status" value="1"/>
</dbReference>
<dbReference type="Gene3D" id="1.10.390.10">
    <property type="entry name" value="Neutral Protease Domain 2"/>
    <property type="match status" value="1"/>
</dbReference>
<feature type="transmembrane region" description="Helical" evidence="12">
    <location>
        <begin position="785"/>
        <end position="804"/>
    </location>
</feature>
<feature type="region of interest" description="Disordered" evidence="11">
    <location>
        <begin position="750"/>
        <end position="771"/>
    </location>
</feature>
<dbReference type="RefSeq" id="WP_187725800.1">
    <property type="nucleotide sequence ID" value="NZ_CP060783.1"/>
</dbReference>
<dbReference type="GO" id="GO:0008270">
    <property type="term" value="F:zinc ion binding"/>
    <property type="evidence" value="ECO:0007669"/>
    <property type="project" value="InterPro"/>
</dbReference>
<dbReference type="Proteomes" id="UP000516028">
    <property type="component" value="Chromosome"/>
</dbReference>
<evidence type="ECO:0000256" key="10">
    <source>
        <dbReference type="ARBA" id="ARBA00023145"/>
    </source>
</evidence>
<keyword evidence="12" id="KW-1133">Transmembrane helix</keyword>
<gene>
    <name evidence="14" type="ORF">H9K75_11225</name>
</gene>
<comment type="cofactor">
    <cofactor evidence="1">
        <name>Zn(2+)</name>
        <dbReference type="ChEBI" id="CHEBI:29105"/>
    </cofactor>
</comment>
<evidence type="ECO:0000256" key="6">
    <source>
        <dbReference type="ARBA" id="ARBA00022723"/>
    </source>
</evidence>
<comment type="subcellular location">
    <subcellularLocation>
        <location evidence="2">Secreted</location>
    </subcellularLocation>
</comment>
<keyword evidence="15" id="KW-1185">Reference proteome</keyword>
<keyword evidence="9" id="KW-0482">Metalloprotease</keyword>
<evidence type="ECO:0000313" key="15">
    <source>
        <dbReference type="Proteomes" id="UP000516028"/>
    </source>
</evidence>
<dbReference type="KEGG" id="daer:H9K75_11225"/>
<dbReference type="InterPro" id="IPR001842">
    <property type="entry name" value="Peptidase_M36"/>
</dbReference>
<evidence type="ECO:0000256" key="3">
    <source>
        <dbReference type="ARBA" id="ARBA00006006"/>
    </source>
</evidence>
<keyword evidence="8" id="KW-0862">Zinc</keyword>
<evidence type="ECO:0000256" key="5">
    <source>
        <dbReference type="ARBA" id="ARBA00022670"/>
    </source>
</evidence>
<name>A0A7H0GPS7_9BURK</name>
<dbReference type="NCBIfam" id="TIGR04174">
    <property type="entry name" value="IPTL_CTERM"/>
    <property type="match status" value="1"/>
</dbReference>
<evidence type="ECO:0000256" key="8">
    <source>
        <dbReference type="ARBA" id="ARBA00022833"/>
    </source>
</evidence>
<accession>A0A7H0GPS7</accession>
<dbReference type="InterPro" id="IPR050371">
    <property type="entry name" value="Fungal_virulence_M36"/>
</dbReference>
<keyword evidence="12" id="KW-0812">Transmembrane</keyword>
<evidence type="ECO:0000256" key="11">
    <source>
        <dbReference type="SAM" id="MobiDB-lite"/>
    </source>
</evidence>
<dbReference type="GO" id="GO:0004222">
    <property type="term" value="F:metalloendopeptidase activity"/>
    <property type="evidence" value="ECO:0007669"/>
    <property type="project" value="InterPro"/>
</dbReference>
<evidence type="ECO:0000256" key="12">
    <source>
        <dbReference type="SAM" id="Phobius"/>
    </source>
</evidence>
<evidence type="ECO:0000256" key="1">
    <source>
        <dbReference type="ARBA" id="ARBA00001947"/>
    </source>
</evidence>
<feature type="domain" description="IPTL-CTERM protein sorting" evidence="13">
    <location>
        <begin position="778"/>
        <end position="801"/>
    </location>
</feature>
<dbReference type="PANTHER" id="PTHR33478">
    <property type="entry name" value="EXTRACELLULAR METALLOPROTEINASE MEP"/>
    <property type="match status" value="1"/>
</dbReference>
<dbReference type="PANTHER" id="PTHR33478:SF1">
    <property type="entry name" value="EXTRACELLULAR METALLOPROTEINASE MEP"/>
    <property type="match status" value="1"/>
</dbReference>
<organism evidence="14 15">
    <name type="scientific">Diaphorobacter aerolatus</name>
    <dbReference type="NCBI Taxonomy" id="1288495"/>
    <lineage>
        <taxon>Bacteria</taxon>
        <taxon>Pseudomonadati</taxon>
        <taxon>Pseudomonadota</taxon>
        <taxon>Betaproteobacteria</taxon>
        <taxon>Burkholderiales</taxon>
        <taxon>Comamonadaceae</taxon>
        <taxon>Diaphorobacter</taxon>
    </lineage>
</organism>
<keyword evidence="5" id="KW-0645">Protease</keyword>
<reference evidence="14 15" key="1">
    <citation type="submission" date="2020-08" db="EMBL/GenBank/DDBJ databases">
        <title>Genome sequence of Diaphorobacter aerolatus KACC 16536T.</title>
        <authorList>
            <person name="Hyun D.-W."/>
            <person name="Bae J.-W."/>
        </authorList>
    </citation>
    <scope>NUCLEOTIDE SEQUENCE [LARGE SCALE GENOMIC DNA]</scope>
    <source>
        <strain evidence="14 15">KACC 16536</strain>
    </source>
</reference>
<comment type="similarity">
    <text evidence="3">Belongs to the peptidase M36 family.</text>
</comment>
<dbReference type="AlphaFoldDB" id="A0A7H0GPS7"/>
<keyword evidence="12" id="KW-0472">Membrane</keyword>